<keyword evidence="10 11" id="KW-0472">Membrane</keyword>
<dbReference type="Gene3D" id="3.30.565.10">
    <property type="entry name" value="Histidine kinase-like ATPase, C-terminal domain"/>
    <property type="match status" value="1"/>
</dbReference>
<evidence type="ECO:0000256" key="4">
    <source>
        <dbReference type="ARBA" id="ARBA00022553"/>
    </source>
</evidence>
<dbReference type="CDD" id="cd00075">
    <property type="entry name" value="HATPase"/>
    <property type="match status" value="1"/>
</dbReference>
<evidence type="ECO:0000313" key="14">
    <source>
        <dbReference type="EMBL" id="GAA4688539.1"/>
    </source>
</evidence>
<dbReference type="Pfam" id="PF00672">
    <property type="entry name" value="HAMP"/>
    <property type="match status" value="1"/>
</dbReference>
<evidence type="ECO:0000256" key="7">
    <source>
        <dbReference type="ARBA" id="ARBA00022777"/>
    </source>
</evidence>
<dbReference type="Pfam" id="PF02518">
    <property type="entry name" value="HATPase_c"/>
    <property type="match status" value="1"/>
</dbReference>
<accession>A0ABP8WGA6</accession>
<dbReference type="InterPro" id="IPR036890">
    <property type="entry name" value="HATPase_C_sf"/>
</dbReference>
<comment type="catalytic activity">
    <reaction evidence="1">
        <text>ATP + protein L-histidine = ADP + protein N-phospho-L-histidine.</text>
        <dbReference type="EC" id="2.7.13.3"/>
    </reaction>
</comment>
<dbReference type="PROSITE" id="PS50885">
    <property type="entry name" value="HAMP"/>
    <property type="match status" value="1"/>
</dbReference>
<dbReference type="InterPro" id="IPR050428">
    <property type="entry name" value="TCS_sensor_his_kinase"/>
</dbReference>
<keyword evidence="4" id="KW-0597">Phosphoprotein</keyword>
<gene>
    <name evidence="14" type="ORF">GCM10023226_27930</name>
</gene>
<dbReference type="CDD" id="cd00082">
    <property type="entry name" value="HisKA"/>
    <property type="match status" value="1"/>
</dbReference>
<evidence type="ECO:0000256" key="9">
    <source>
        <dbReference type="ARBA" id="ARBA00023012"/>
    </source>
</evidence>
<keyword evidence="15" id="KW-1185">Reference proteome</keyword>
<feature type="domain" description="HAMP" evidence="13">
    <location>
        <begin position="184"/>
        <end position="236"/>
    </location>
</feature>
<evidence type="ECO:0000256" key="1">
    <source>
        <dbReference type="ARBA" id="ARBA00000085"/>
    </source>
</evidence>
<evidence type="ECO:0000256" key="5">
    <source>
        <dbReference type="ARBA" id="ARBA00022679"/>
    </source>
</evidence>
<evidence type="ECO:0000256" key="6">
    <source>
        <dbReference type="ARBA" id="ARBA00022692"/>
    </source>
</evidence>
<reference evidence="15" key="1">
    <citation type="journal article" date="2019" name="Int. J. Syst. Evol. Microbiol.">
        <title>The Global Catalogue of Microorganisms (GCM) 10K type strain sequencing project: providing services to taxonomists for standard genome sequencing and annotation.</title>
        <authorList>
            <consortium name="The Broad Institute Genomics Platform"/>
            <consortium name="The Broad Institute Genome Sequencing Center for Infectious Disease"/>
            <person name="Wu L."/>
            <person name="Ma J."/>
        </authorList>
    </citation>
    <scope>NUCLEOTIDE SEQUENCE [LARGE SCALE GENOMIC DNA]</scope>
    <source>
        <strain evidence="15">JCM 18127</strain>
    </source>
</reference>
<dbReference type="SUPFAM" id="SSF47384">
    <property type="entry name" value="Homodimeric domain of signal transducing histidine kinase"/>
    <property type="match status" value="1"/>
</dbReference>
<evidence type="ECO:0000256" key="8">
    <source>
        <dbReference type="ARBA" id="ARBA00022989"/>
    </source>
</evidence>
<evidence type="ECO:0000259" key="13">
    <source>
        <dbReference type="PROSITE" id="PS50885"/>
    </source>
</evidence>
<sequence length="457" mass="49832">MVVTAAAMTSAGILVYALESAQVDSDTNQQIDQEILEFRALQAGDDPLTGAPFADTERLLSLFQDRNVTDDDEILVTYLGSEVLDSSPNRFGRAILDEAEYEQVVASRLTGGGTEVYESPQYGEVWVTVVPVENRIDRDAPGALVIVNLLAEERSELNRTIRTYAIITLLSLALITALAFWQAGRLLAPLTTLRDTAREITATDLSRRIPARGNDDVTALTHTINDMLDRLEAGFEAQRNFLDDAGHELKTPLTVVRGHVELLEHGDAEDVAETRDLVLDEIDRMTRLVEDLVLLAKARRPDFLTPRKVDLDKLTHSMLAKSRALGDRDWKLDGKGAGQVVVDEQRITQAVLQLADNAAKHTDAGAEIAVGSALEDGWVRLWVRDTGDGVPVDDREHVFERFGRSLVRPGDEGFGLGLSIVKAIATAHGGTVGVTEAAGGGARFELRLPREGAWPGS</sequence>
<dbReference type="InterPro" id="IPR003594">
    <property type="entry name" value="HATPase_dom"/>
</dbReference>
<comment type="caution">
    <text evidence="14">The sequence shown here is derived from an EMBL/GenBank/DDBJ whole genome shotgun (WGS) entry which is preliminary data.</text>
</comment>
<dbReference type="PANTHER" id="PTHR45436">
    <property type="entry name" value="SENSOR HISTIDINE KINASE YKOH"/>
    <property type="match status" value="1"/>
</dbReference>
<dbReference type="PRINTS" id="PR00344">
    <property type="entry name" value="BCTRLSENSOR"/>
</dbReference>
<dbReference type="InterPro" id="IPR005467">
    <property type="entry name" value="His_kinase_dom"/>
</dbReference>
<dbReference type="SMART" id="SM00304">
    <property type="entry name" value="HAMP"/>
    <property type="match status" value="1"/>
</dbReference>
<dbReference type="SMART" id="SM00388">
    <property type="entry name" value="HisKA"/>
    <property type="match status" value="1"/>
</dbReference>
<evidence type="ECO:0000256" key="2">
    <source>
        <dbReference type="ARBA" id="ARBA00004236"/>
    </source>
</evidence>
<dbReference type="Pfam" id="PF00512">
    <property type="entry name" value="HisKA"/>
    <property type="match status" value="1"/>
</dbReference>
<evidence type="ECO:0000259" key="12">
    <source>
        <dbReference type="PROSITE" id="PS50109"/>
    </source>
</evidence>
<keyword evidence="9" id="KW-0902">Two-component regulatory system</keyword>
<evidence type="ECO:0000256" key="11">
    <source>
        <dbReference type="SAM" id="Phobius"/>
    </source>
</evidence>
<dbReference type="SUPFAM" id="SSF158472">
    <property type="entry name" value="HAMP domain-like"/>
    <property type="match status" value="1"/>
</dbReference>
<proteinExistence type="predicted"/>
<dbReference type="InterPro" id="IPR036097">
    <property type="entry name" value="HisK_dim/P_sf"/>
</dbReference>
<dbReference type="SMART" id="SM00387">
    <property type="entry name" value="HATPase_c"/>
    <property type="match status" value="1"/>
</dbReference>
<evidence type="ECO:0000256" key="10">
    <source>
        <dbReference type="ARBA" id="ARBA00023136"/>
    </source>
</evidence>
<protein>
    <recommendedName>
        <fullName evidence="3">histidine kinase</fullName>
        <ecNumber evidence="3">2.7.13.3</ecNumber>
    </recommendedName>
</protein>
<keyword evidence="8 11" id="KW-1133">Transmembrane helix</keyword>
<evidence type="ECO:0000313" key="15">
    <source>
        <dbReference type="Proteomes" id="UP001500621"/>
    </source>
</evidence>
<name>A0ABP8WGA6_9ACTN</name>
<keyword evidence="6 11" id="KW-0812">Transmembrane</keyword>
<evidence type="ECO:0000256" key="3">
    <source>
        <dbReference type="ARBA" id="ARBA00012438"/>
    </source>
</evidence>
<dbReference type="InterPro" id="IPR003661">
    <property type="entry name" value="HisK_dim/P_dom"/>
</dbReference>
<dbReference type="InterPro" id="IPR004358">
    <property type="entry name" value="Sig_transdc_His_kin-like_C"/>
</dbReference>
<dbReference type="Gene3D" id="1.10.287.130">
    <property type="match status" value="1"/>
</dbReference>
<feature type="transmembrane region" description="Helical" evidence="11">
    <location>
        <begin position="164"/>
        <end position="184"/>
    </location>
</feature>
<feature type="domain" description="Histidine kinase" evidence="12">
    <location>
        <begin position="244"/>
        <end position="452"/>
    </location>
</feature>
<dbReference type="CDD" id="cd06225">
    <property type="entry name" value="HAMP"/>
    <property type="match status" value="1"/>
</dbReference>
<keyword evidence="7 14" id="KW-0418">Kinase</keyword>
<dbReference type="SUPFAM" id="SSF55874">
    <property type="entry name" value="ATPase domain of HSP90 chaperone/DNA topoisomerase II/histidine kinase"/>
    <property type="match status" value="1"/>
</dbReference>
<comment type="subcellular location">
    <subcellularLocation>
        <location evidence="2">Cell membrane</location>
    </subcellularLocation>
</comment>
<dbReference type="Proteomes" id="UP001500621">
    <property type="component" value="Unassembled WGS sequence"/>
</dbReference>
<dbReference type="GO" id="GO:0016301">
    <property type="term" value="F:kinase activity"/>
    <property type="evidence" value="ECO:0007669"/>
    <property type="project" value="UniProtKB-KW"/>
</dbReference>
<dbReference type="EMBL" id="BAABIM010000003">
    <property type="protein sequence ID" value="GAA4688539.1"/>
    <property type="molecule type" value="Genomic_DNA"/>
</dbReference>
<dbReference type="EC" id="2.7.13.3" evidence="3"/>
<dbReference type="PROSITE" id="PS50109">
    <property type="entry name" value="HIS_KIN"/>
    <property type="match status" value="1"/>
</dbReference>
<organism evidence="14 15">
    <name type="scientific">Nocardioides nanhaiensis</name>
    <dbReference type="NCBI Taxonomy" id="1476871"/>
    <lineage>
        <taxon>Bacteria</taxon>
        <taxon>Bacillati</taxon>
        <taxon>Actinomycetota</taxon>
        <taxon>Actinomycetes</taxon>
        <taxon>Propionibacteriales</taxon>
        <taxon>Nocardioidaceae</taxon>
        <taxon>Nocardioides</taxon>
    </lineage>
</organism>
<dbReference type="InterPro" id="IPR003660">
    <property type="entry name" value="HAMP_dom"/>
</dbReference>
<keyword evidence="5" id="KW-0808">Transferase</keyword>
<dbReference type="Gene3D" id="6.10.340.10">
    <property type="match status" value="1"/>
</dbReference>
<dbReference type="PANTHER" id="PTHR45436:SF5">
    <property type="entry name" value="SENSOR HISTIDINE KINASE TRCS"/>
    <property type="match status" value="1"/>
</dbReference>